<evidence type="ECO:0000313" key="1">
    <source>
        <dbReference type="EMBL" id="BBZ77420.1"/>
    </source>
</evidence>
<accession>A0A6N4W614</accession>
<proteinExistence type="predicted"/>
<evidence type="ECO:0000313" key="2">
    <source>
        <dbReference type="Proteomes" id="UP000467249"/>
    </source>
</evidence>
<dbReference type="AlphaFoldDB" id="A0A6N4W614"/>
<sequence>MALAAEHERALAFSAPFVVDRLVKDRVADSVAQAEELFTEAKRYLVLCEATPETSFGMHSAMVDAAWHTFVLFTTEYADFGMQYFGRYLHHAPVVDGLDPALTQAGSFEHFRQRYEELFAQPLPTVWYDDSTLAPARRVINDGSGVLSARSDGHTVQLVDGNGDAVLTVNALASDAVDFIARTCDFYVRELPGGLTDDEKVGLLQPLVRAGVIRLAP</sequence>
<keyword evidence="2" id="KW-1185">Reference proteome</keyword>
<dbReference type="KEGG" id="many:MANY_27570"/>
<protein>
    <submittedName>
        <fullName evidence="1">Uncharacterized protein</fullName>
    </submittedName>
</protein>
<name>A0A6N4W614_9MYCO</name>
<gene>
    <name evidence="1" type="ORF">MANY_27570</name>
</gene>
<reference evidence="1 2" key="1">
    <citation type="journal article" date="2019" name="Emerg. Microbes Infect.">
        <title>Comprehensive subspecies identification of 175 nontuberculous mycobacteria species based on 7547 genomic profiles.</title>
        <authorList>
            <person name="Matsumoto Y."/>
            <person name="Kinjo T."/>
            <person name="Motooka D."/>
            <person name="Nabeya D."/>
            <person name="Jung N."/>
            <person name="Uechi K."/>
            <person name="Horii T."/>
            <person name="Iida T."/>
            <person name="Fujita J."/>
            <person name="Nakamura S."/>
        </authorList>
    </citation>
    <scope>NUCLEOTIDE SEQUENCE [LARGE SCALE GENOMIC DNA]</scope>
    <source>
        <strain evidence="1 2">JCM 30275</strain>
    </source>
</reference>
<organism evidence="1 2">
    <name type="scientific">Mycolicibacterium anyangense</name>
    <dbReference type="NCBI Taxonomy" id="1431246"/>
    <lineage>
        <taxon>Bacteria</taxon>
        <taxon>Bacillati</taxon>
        <taxon>Actinomycetota</taxon>
        <taxon>Actinomycetes</taxon>
        <taxon>Mycobacteriales</taxon>
        <taxon>Mycobacteriaceae</taxon>
        <taxon>Mycolicibacterium</taxon>
    </lineage>
</organism>
<dbReference type="EMBL" id="AP022620">
    <property type="protein sequence ID" value="BBZ77420.1"/>
    <property type="molecule type" value="Genomic_DNA"/>
</dbReference>
<dbReference type="Proteomes" id="UP000467249">
    <property type="component" value="Chromosome"/>
</dbReference>
<dbReference type="RefSeq" id="WP_163804739.1">
    <property type="nucleotide sequence ID" value="NZ_AP022620.1"/>
</dbReference>